<dbReference type="Gene3D" id="3.40.720.10">
    <property type="entry name" value="Alkaline Phosphatase, subunit A"/>
    <property type="match status" value="1"/>
</dbReference>
<evidence type="ECO:0000256" key="7">
    <source>
        <dbReference type="SAM" id="SignalP"/>
    </source>
</evidence>
<evidence type="ECO:0000259" key="8">
    <source>
        <dbReference type="Pfam" id="PF00884"/>
    </source>
</evidence>
<dbReference type="Proteomes" id="UP001519460">
    <property type="component" value="Unassembled WGS sequence"/>
</dbReference>
<dbReference type="EMBL" id="JACVVK020000192">
    <property type="protein sequence ID" value="KAK7485602.1"/>
    <property type="molecule type" value="Genomic_DNA"/>
</dbReference>
<keyword evidence="4 7" id="KW-0732">Signal</keyword>
<dbReference type="InterPro" id="IPR000917">
    <property type="entry name" value="Sulfatase_N"/>
</dbReference>
<reference evidence="9 10" key="1">
    <citation type="journal article" date="2023" name="Sci. Data">
        <title>Genome assembly of the Korean intertidal mud-creeper Batillaria attramentaria.</title>
        <authorList>
            <person name="Patra A.K."/>
            <person name="Ho P.T."/>
            <person name="Jun S."/>
            <person name="Lee S.J."/>
            <person name="Kim Y."/>
            <person name="Won Y.J."/>
        </authorList>
    </citation>
    <scope>NUCLEOTIDE SEQUENCE [LARGE SCALE GENOMIC DNA]</scope>
    <source>
        <strain evidence="9">Wonlab-2016</strain>
    </source>
</reference>
<evidence type="ECO:0000313" key="9">
    <source>
        <dbReference type="EMBL" id="KAK7485602.1"/>
    </source>
</evidence>
<name>A0ABD0KF75_9CAEN</name>
<evidence type="ECO:0000256" key="6">
    <source>
        <dbReference type="ARBA" id="ARBA00022837"/>
    </source>
</evidence>
<dbReference type="CDD" id="cd16030">
    <property type="entry name" value="iduronate-2-sulfatase"/>
    <property type="match status" value="1"/>
</dbReference>
<dbReference type="InterPro" id="IPR035874">
    <property type="entry name" value="IDS"/>
</dbReference>
<dbReference type="Pfam" id="PF00884">
    <property type="entry name" value="Sulfatase"/>
    <property type="match status" value="1"/>
</dbReference>
<evidence type="ECO:0000256" key="4">
    <source>
        <dbReference type="ARBA" id="ARBA00022729"/>
    </source>
</evidence>
<dbReference type="PANTHER" id="PTHR45953:SF1">
    <property type="entry name" value="IDURONATE 2-SULFATASE"/>
    <property type="match status" value="1"/>
</dbReference>
<evidence type="ECO:0000256" key="5">
    <source>
        <dbReference type="ARBA" id="ARBA00022801"/>
    </source>
</evidence>
<comment type="caution">
    <text evidence="9">The sequence shown here is derived from an EMBL/GenBank/DDBJ whole genome shotgun (WGS) entry which is preliminary data.</text>
</comment>
<dbReference type="InterPro" id="IPR017850">
    <property type="entry name" value="Alkaline_phosphatase_core_sf"/>
</dbReference>
<dbReference type="PANTHER" id="PTHR45953">
    <property type="entry name" value="IDURONATE 2-SULFATASE"/>
    <property type="match status" value="1"/>
</dbReference>
<sequence>MFLLCFVFTCSCFLQLASAASSRPNVLFFVVDDLRPRLGCYGESVMVTPNIDNLASRSVLFERAYVQFSLCSPSRTSFLTSRRPDTTRVFDLQTYFRNISGDFTTLPQHFKDNGYVTQSVGKVFHPGIASNNTDDYPYSWTFPAYHPATEKHMFGLACPGEDGKLHKNAVCPVSNMSLVPGQSLPDIGIADFAVQFLQDRAKDPDQPFFLAVGFHKPHQPLRYPKEYLDLYPLSKIKPAVDNFFPMWLPPVAWAPCYPLRLNEDVQAAGFPMPYGPLPEDFQLKLRQSYSAATSYTDAQLGRVLEALDK</sequence>
<comment type="similarity">
    <text evidence="2">Belongs to the sulfatase family.</text>
</comment>
<dbReference type="GO" id="GO:0046872">
    <property type="term" value="F:metal ion binding"/>
    <property type="evidence" value="ECO:0007669"/>
    <property type="project" value="UniProtKB-KW"/>
</dbReference>
<keyword evidence="6" id="KW-0106">Calcium</keyword>
<gene>
    <name evidence="9" type="ORF">BaRGS_00023177</name>
</gene>
<feature type="domain" description="Sulfatase N-terminal" evidence="8">
    <location>
        <begin position="24"/>
        <end position="308"/>
    </location>
</feature>
<feature type="chain" id="PRO_5044853652" description="Sulfatase N-terminal domain-containing protein" evidence="7">
    <location>
        <begin position="20"/>
        <end position="309"/>
    </location>
</feature>
<evidence type="ECO:0000256" key="1">
    <source>
        <dbReference type="ARBA" id="ARBA00001913"/>
    </source>
</evidence>
<accession>A0ABD0KF75</accession>
<organism evidence="9 10">
    <name type="scientific">Batillaria attramentaria</name>
    <dbReference type="NCBI Taxonomy" id="370345"/>
    <lineage>
        <taxon>Eukaryota</taxon>
        <taxon>Metazoa</taxon>
        <taxon>Spiralia</taxon>
        <taxon>Lophotrochozoa</taxon>
        <taxon>Mollusca</taxon>
        <taxon>Gastropoda</taxon>
        <taxon>Caenogastropoda</taxon>
        <taxon>Sorbeoconcha</taxon>
        <taxon>Cerithioidea</taxon>
        <taxon>Batillariidae</taxon>
        <taxon>Batillaria</taxon>
    </lineage>
</organism>
<dbReference type="AlphaFoldDB" id="A0ABD0KF75"/>
<evidence type="ECO:0000256" key="2">
    <source>
        <dbReference type="ARBA" id="ARBA00008779"/>
    </source>
</evidence>
<evidence type="ECO:0000313" key="10">
    <source>
        <dbReference type="Proteomes" id="UP001519460"/>
    </source>
</evidence>
<dbReference type="GO" id="GO:0016787">
    <property type="term" value="F:hydrolase activity"/>
    <property type="evidence" value="ECO:0007669"/>
    <property type="project" value="UniProtKB-KW"/>
</dbReference>
<dbReference type="PROSITE" id="PS00149">
    <property type="entry name" value="SULFATASE_2"/>
    <property type="match status" value="1"/>
</dbReference>
<dbReference type="InterPro" id="IPR024607">
    <property type="entry name" value="Sulfatase_CS"/>
</dbReference>
<keyword evidence="5" id="KW-0378">Hydrolase</keyword>
<keyword evidence="10" id="KW-1185">Reference proteome</keyword>
<feature type="non-terminal residue" evidence="9">
    <location>
        <position position="309"/>
    </location>
</feature>
<evidence type="ECO:0000256" key="3">
    <source>
        <dbReference type="ARBA" id="ARBA00022723"/>
    </source>
</evidence>
<comment type="cofactor">
    <cofactor evidence="1">
        <name>Ca(2+)</name>
        <dbReference type="ChEBI" id="CHEBI:29108"/>
    </cofactor>
</comment>
<dbReference type="SUPFAM" id="SSF53649">
    <property type="entry name" value="Alkaline phosphatase-like"/>
    <property type="match status" value="1"/>
</dbReference>
<keyword evidence="3" id="KW-0479">Metal-binding</keyword>
<protein>
    <recommendedName>
        <fullName evidence="8">Sulfatase N-terminal domain-containing protein</fullName>
    </recommendedName>
</protein>
<feature type="signal peptide" evidence="7">
    <location>
        <begin position="1"/>
        <end position="19"/>
    </location>
</feature>
<proteinExistence type="inferred from homology"/>